<organism evidence="7 8">
    <name type="scientific">Paratrimastix pyriformis</name>
    <dbReference type="NCBI Taxonomy" id="342808"/>
    <lineage>
        <taxon>Eukaryota</taxon>
        <taxon>Metamonada</taxon>
        <taxon>Preaxostyla</taxon>
        <taxon>Paratrimastigidae</taxon>
        <taxon>Paratrimastix</taxon>
    </lineage>
</organism>
<keyword evidence="2" id="KW-0813">Transport</keyword>
<dbReference type="PANTHER" id="PTHR32145:SF11">
    <property type="entry name" value="DIFLAVIN FLAVOPROTEIN A 2-RELATED"/>
    <property type="match status" value="1"/>
</dbReference>
<keyword evidence="3" id="KW-0249">Electron transport</keyword>
<dbReference type="InterPro" id="IPR045761">
    <property type="entry name" value="ODP_dom"/>
</dbReference>
<name>A0ABQ8U812_9EUKA</name>
<dbReference type="Proteomes" id="UP001141327">
    <property type="component" value="Unassembled WGS sequence"/>
</dbReference>
<dbReference type="EMBL" id="JAPMOS010000107">
    <property type="protein sequence ID" value="KAJ4455459.1"/>
    <property type="molecule type" value="Genomic_DNA"/>
</dbReference>
<dbReference type="SUPFAM" id="SSF52218">
    <property type="entry name" value="Flavoproteins"/>
    <property type="match status" value="1"/>
</dbReference>
<gene>
    <name evidence="7" type="ORF">PAPYR_9607</name>
</gene>
<dbReference type="InterPro" id="IPR029039">
    <property type="entry name" value="Flavoprotein-like_sf"/>
</dbReference>
<accession>A0ABQ8U812</accession>
<dbReference type="CDD" id="cd07709">
    <property type="entry name" value="flavodiiron_proteins_MBL-fold"/>
    <property type="match status" value="1"/>
</dbReference>
<dbReference type="InterPro" id="IPR016440">
    <property type="entry name" value="Rubredoxin-O_OxRdtase"/>
</dbReference>
<evidence type="ECO:0000313" key="7">
    <source>
        <dbReference type="EMBL" id="KAJ4455459.1"/>
    </source>
</evidence>
<evidence type="ECO:0000256" key="1">
    <source>
        <dbReference type="ARBA" id="ARBA00001962"/>
    </source>
</evidence>
<dbReference type="Gene3D" id="3.60.15.10">
    <property type="entry name" value="Ribonuclease Z/Hydroxyacylglutathione hydrolase-like"/>
    <property type="match status" value="1"/>
</dbReference>
<feature type="region of interest" description="Disordered" evidence="5">
    <location>
        <begin position="413"/>
        <end position="436"/>
    </location>
</feature>
<dbReference type="SMART" id="SM00849">
    <property type="entry name" value="Lactamase_B"/>
    <property type="match status" value="1"/>
</dbReference>
<dbReference type="SUPFAM" id="SSF56281">
    <property type="entry name" value="Metallo-hydrolase/oxidoreductase"/>
    <property type="match status" value="1"/>
</dbReference>
<dbReference type="PIRSF" id="PIRSF005243">
    <property type="entry name" value="ROO"/>
    <property type="match status" value="1"/>
</dbReference>
<dbReference type="InterPro" id="IPR008254">
    <property type="entry name" value="Flavodoxin/NO_synth"/>
</dbReference>
<dbReference type="PROSITE" id="PS50902">
    <property type="entry name" value="FLAVODOXIN_LIKE"/>
    <property type="match status" value="1"/>
</dbReference>
<dbReference type="InterPro" id="IPR051285">
    <property type="entry name" value="NADH_oxidoreductase_modular"/>
</dbReference>
<keyword evidence="8" id="KW-1185">Reference proteome</keyword>
<evidence type="ECO:0000259" key="6">
    <source>
        <dbReference type="PROSITE" id="PS50902"/>
    </source>
</evidence>
<dbReference type="Gene3D" id="3.40.50.360">
    <property type="match status" value="1"/>
</dbReference>
<sequence length="436" mass="48753">MSFHATEVKPGLFYTGTTDPDLRVFDIVMMTTYGTSYNSFVLKGREKTCLFETTKPKFYDQFLARINDAIGPQGQVDYIIMNHTEPDHSGSMLRLYQERFPNATLVCTQMAYNFASKVHNFKFPNWINTGTTRTLDLGGLTLQFLIAPLLHWPDSMMTYCPELKTVFTCDVFGAHYSHEGVFNDNVASDANYMEAYRYYYDCIFGPFKPSVLKGLAQLDKLDIETICCAHGPVIRSEARRYMELYRQWSTMPPLQEKVALAYVSAYGYTGEMAQAIAEGVRSQGVPCDTFDMVTQPKGDFWAAFERSKGVLLGTPTLVADALPQIWEIATTFNRIVHNQSGQRIASVFGTYGWSGEAIKNIDDRLRQVGFTLPLNPLKVQFRASADELRQCHEYGVRFARAVKGEPINERLPAKPAAAAAPAPAKPATAAPAPAAH</sequence>
<evidence type="ECO:0000256" key="5">
    <source>
        <dbReference type="SAM" id="MobiDB-lite"/>
    </source>
</evidence>
<evidence type="ECO:0000256" key="4">
    <source>
        <dbReference type="ARBA" id="ARBA00023004"/>
    </source>
</evidence>
<comment type="caution">
    <text evidence="7">The sequence shown here is derived from an EMBL/GenBank/DDBJ whole genome shotgun (WGS) entry which is preliminary data.</text>
</comment>
<dbReference type="InterPro" id="IPR036866">
    <property type="entry name" value="RibonucZ/Hydroxyglut_hydro"/>
</dbReference>
<dbReference type="Pfam" id="PF19583">
    <property type="entry name" value="ODP"/>
    <property type="match status" value="1"/>
</dbReference>
<dbReference type="InterPro" id="IPR001279">
    <property type="entry name" value="Metallo-B-lactamas"/>
</dbReference>
<reference evidence="7" key="1">
    <citation type="journal article" date="2022" name="bioRxiv">
        <title>Genomics of Preaxostyla Flagellates Illuminates Evolutionary Transitions and the Path Towards Mitochondrial Loss.</title>
        <authorList>
            <person name="Novak L.V.F."/>
            <person name="Treitli S.C."/>
            <person name="Pyrih J."/>
            <person name="Halakuc P."/>
            <person name="Pipaliya S.V."/>
            <person name="Vacek V."/>
            <person name="Brzon O."/>
            <person name="Soukal P."/>
            <person name="Eme L."/>
            <person name="Dacks J.B."/>
            <person name="Karnkowska A."/>
            <person name="Elias M."/>
            <person name="Hampl V."/>
        </authorList>
    </citation>
    <scope>NUCLEOTIDE SEQUENCE</scope>
    <source>
        <strain evidence="7">RCP-MX</strain>
    </source>
</reference>
<dbReference type="Pfam" id="PF00258">
    <property type="entry name" value="Flavodoxin_1"/>
    <property type="match status" value="1"/>
</dbReference>
<evidence type="ECO:0000313" key="8">
    <source>
        <dbReference type="Proteomes" id="UP001141327"/>
    </source>
</evidence>
<proteinExistence type="predicted"/>
<keyword evidence="4" id="KW-0408">Iron</keyword>
<evidence type="ECO:0000256" key="2">
    <source>
        <dbReference type="ARBA" id="ARBA00022448"/>
    </source>
</evidence>
<dbReference type="PANTHER" id="PTHR32145">
    <property type="entry name" value="DIFLAVIN FLAVOPROTEIN A 2-RELATED"/>
    <property type="match status" value="1"/>
</dbReference>
<evidence type="ECO:0000256" key="3">
    <source>
        <dbReference type="ARBA" id="ARBA00022982"/>
    </source>
</evidence>
<feature type="domain" description="Flavodoxin-like" evidence="6">
    <location>
        <begin position="258"/>
        <end position="399"/>
    </location>
</feature>
<protein>
    <submittedName>
        <fullName evidence="7">Flavo-diiron protein FprA1</fullName>
    </submittedName>
</protein>
<comment type="cofactor">
    <cofactor evidence="1">
        <name>Fe cation</name>
        <dbReference type="ChEBI" id="CHEBI:24875"/>
    </cofactor>
</comment>